<keyword evidence="3" id="KW-1185">Reference proteome</keyword>
<keyword evidence="1" id="KW-0472">Membrane</keyword>
<evidence type="ECO:0000256" key="1">
    <source>
        <dbReference type="SAM" id="Phobius"/>
    </source>
</evidence>
<dbReference type="PANTHER" id="PTHR33919">
    <property type="entry name" value="OS09G0127700 PROTEIN"/>
    <property type="match status" value="1"/>
</dbReference>
<gene>
    <name evidence="2" type="ORF">OLC1_LOCUS3018</name>
</gene>
<dbReference type="PANTHER" id="PTHR33919:SF9">
    <property type="entry name" value="RIBOSOME BIOGENESIS NEP1-LIKE PROTEIN"/>
    <property type="match status" value="1"/>
</dbReference>
<proteinExistence type="predicted"/>
<protein>
    <submittedName>
        <fullName evidence="2">OLC1v1025892C1</fullName>
    </submittedName>
</protein>
<organism evidence="2 3">
    <name type="scientific">Oldenlandia corymbosa var. corymbosa</name>
    <dbReference type="NCBI Taxonomy" id="529605"/>
    <lineage>
        <taxon>Eukaryota</taxon>
        <taxon>Viridiplantae</taxon>
        <taxon>Streptophyta</taxon>
        <taxon>Embryophyta</taxon>
        <taxon>Tracheophyta</taxon>
        <taxon>Spermatophyta</taxon>
        <taxon>Magnoliopsida</taxon>
        <taxon>eudicotyledons</taxon>
        <taxon>Gunneridae</taxon>
        <taxon>Pentapetalae</taxon>
        <taxon>asterids</taxon>
        <taxon>lamiids</taxon>
        <taxon>Gentianales</taxon>
        <taxon>Rubiaceae</taxon>
        <taxon>Rubioideae</taxon>
        <taxon>Spermacoceae</taxon>
        <taxon>Hedyotis-Oldenlandia complex</taxon>
        <taxon>Oldenlandia</taxon>
    </lineage>
</organism>
<name>A0AAV1C8M1_OLDCO</name>
<evidence type="ECO:0000313" key="3">
    <source>
        <dbReference type="Proteomes" id="UP001161247"/>
    </source>
</evidence>
<keyword evidence="1" id="KW-1133">Transmembrane helix</keyword>
<dbReference type="Proteomes" id="UP001161247">
    <property type="component" value="Chromosome 1"/>
</dbReference>
<sequence length="166" mass="18124">MAFRAAVTKQWRSMLINSAGQSRAFSLSGPATATSRKYVTTAAAPIHEELNLRTAKAKAAATGDWAPVMIMGGFMVVVLTIASHSAWQQLAYAPSVHIRKKKRETLPEVYAPNAVVGSADKFINKSFFRKVGHIQDNNVILEDSSRPDPFTRSREIHSLKSVGVGK</sequence>
<feature type="transmembrane region" description="Helical" evidence="1">
    <location>
        <begin position="68"/>
        <end position="93"/>
    </location>
</feature>
<reference evidence="2" key="1">
    <citation type="submission" date="2023-03" db="EMBL/GenBank/DDBJ databases">
        <authorList>
            <person name="Julca I."/>
        </authorList>
    </citation>
    <scope>NUCLEOTIDE SEQUENCE</scope>
</reference>
<accession>A0AAV1C8M1</accession>
<evidence type="ECO:0000313" key="2">
    <source>
        <dbReference type="EMBL" id="CAI9090984.1"/>
    </source>
</evidence>
<dbReference type="EMBL" id="OX459118">
    <property type="protein sequence ID" value="CAI9090984.1"/>
    <property type="molecule type" value="Genomic_DNA"/>
</dbReference>
<keyword evidence="1" id="KW-0812">Transmembrane</keyword>
<dbReference type="AlphaFoldDB" id="A0AAV1C8M1"/>